<accession>A0ABQ4TJ73</accession>
<comment type="caution">
    <text evidence="1">The sequence shown here is derived from an EMBL/GenBank/DDBJ whole genome shotgun (WGS) entry which is preliminary data.</text>
</comment>
<protein>
    <submittedName>
        <fullName evidence="1">Uncharacterized protein</fullName>
    </submittedName>
</protein>
<keyword evidence="2" id="KW-1185">Reference proteome</keyword>
<dbReference type="Proteomes" id="UP001055101">
    <property type="component" value="Unassembled WGS sequence"/>
</dbReference>
<gene>
    <name evidence="1" type="ORF">EKPJFOCH_0356</name>
</gene>
<reference evidence="1" key="2">
    <citation type="submission" date="2021-08" db="EMBL/GenBank/DDBJ databases">
        <authorList>
            <person name="Tani A."/>
            <person name="Ola A."/>
            <person name="Ogura Y."/>
            <person name="Katsura K."/>
            <person name="Hayashi T."/>
        </authorList>
    </citation>
    <scope>NUCLEOTIDE SEQUENCE</scope>
    <source>
        <strain evidence="1">DSM 23674</strain>
    </source>
</reference>
<reference evidence="1" key="1">
    <citation type="journal article" date="2021" name="Front. Microbiol.">
        <title>Comprehensive Comparative Genomics and Phenotyping of Methylobacterium Species.</title>
        <authorList>
            <person name="Alessa O."/>
            <person name="Ogura Y."/>
            <person name="Fujitani Y."/>
            <person name="Takami H."/>
            <person name="Hayashi T."/>
            <person name="Sahin N."/>
            <person name="Tani A."/>
        </authorList>
    </citation>
    <scope>NUCLEOTIDE SEQUENCE</scope>
    <source>
        <strain evidence="1">DSM 23674</strain>
    </source>
</reference>
<dbReference type="RefSeq" id="WP_147817987.1">
    <property type="nucleotide sequence ID" value="NZ_BPRA01000001.1"/>
</dbReference>
<dbReference type="EMBL" id="BPRA01000001">
    <property type="protein sequence ID" value="GJE53888.1"/>
    <property type="molecule type" value="Genomic_DNA"/>
</dbReference>
<organism evidence="1 2">
    <name type="scientific">Methylobacterium thuringiense</name>
    <dbReference type="NCBI Taxonomy" id="1003091"/>
    <lineage>
        <taxon>Bacteria</taxon>
        <taxon>Pseudomonadati</taxon>
        <taxon>Pseudomonadota</taxon>
        <taxon>Alphaproteobacteria</taxon>
        <taxon>Hyphomicrobiales</taxon>
        <taxon>Methylobacteriaceae</taxon>
        <taxon>Methylobacterium</taxon>
    </lineage>
</organism>
<name>A0ABQ4TJ73_9HYPH</name>
<evidence type="ECO:0000313" key="2">
    <source>
        <dbReference type="Proteomes" id="UP001055101"/>
    </source>
</evidence>
<evidence type="ECO:0000313" key="1">
    <source>
        <dbReference type="EMBL" id="GJE53888.1"/>
    </source>
</evidence>
<proteinExistence type="predicted"/>
<sequence>MSVFPIEEGTGGAGTGSYLRGLLTLSNGEMRGVEAIARLTPRDDDAPRSAASQRLPSFLDTVRNVLPAAARLPMPARLAVSTVRAGLGVIEEGFAPAGTAPVSVEIAFGDGTSLVARMAPALIAALRRDREIALGVVARAGRADIAPPAAPPDDGATTEALTSIFRYEKRNGRLRRVAEPDPSAKD</sequence>